<feature type="region of interest" description="Disordered" evidence="4">
    <location>
        <begin position="1"/>
        <end position="95"/>
    </location>
</feature>
<evidence type="ECO:0000256" key="3">
    <source>
        <dbReference type="ARBA" id="ARBA00022833"/>
    </source>
</evidence>
<protein>
    <submittedName>
        <fullName evidence="5">Uncharacterized protein</fullName>
    </submittedName>
</protein>
<name>A0A9Q1KS64_9CARY</name>
<evidence type="ECO:0000256" key="2">
    <source>
        <dbReference type="ARBA" id="ARBA00022723"/>
    </source>
</evidence>
<dbReference type="GO" id="GO:0008270">
    <property type="term" value="F:zinc ion binding"/>
    <property type="evidence" value="ECO:0007669"/>
    <property type="project" value="TreeGrafter"/>
</dbReference>
<keyword evidence="3" id="KW-0862">Zinc</keyword>
<proteinExistence type="inferred from homology"/>
<sequence length="273" mass="30352">MKFRRPSGDQKSRWRPVSGNRPHRLRQKLPAEAMDASSKKETRGSEPNLKNTLHCPRKVAGDKTAGGSLAVGNRVSRRPPQRLHPSNSAEEMRRSEEKRLHEVEYLNLFLVDMTDGVSSIYYVLKNMSSLSQCKFCGREGNITMTPGSGRPLTDEHCEEGKYAPLMAFDCRGLEPVEFAFMGPQWRVESVEGTVYENVDLSEGEWFEYDEKGSCPVSISKLKSVFEFLENVLDATVQALCASSTVGSCEGQVCNSVPCWASGGASSRRNTTTK</sequence>
<dbReference type="Pfam" id="PF05907">
    <property type="entry name" value="CXXC_Zn-b_euk"/>
    <property type="match status" value="1"/>
</dbReference>
<evidence type="ECO:0000256" key="4">
    <source>
        <dbReference type="SAM" id="MobiDB-lite"/>
    </source>
</evidence>
<keyword evidence="6" id="KW-1185">Reference proteome</keyword>
<accession>A0A9Q1KS64</accession>
<dbReference type="SUPFAM" id="SSF141678">
    <property type="entry name" value="MAL13P1.257-like"/>
    <property type="match status" value="1"/>
</dbReference>
<dbReference type="Proteomes" id="UP001153076">
    <property type="component" value="Unassembled WGS sequence"/>
</dbReference>
<comment type="similarity">
    <text evidence="1">Belongs to the UPF0587 family.</text>
</comment>
<dbReference type="PANTHER" id="PTHR12857:SF0">
    <property type="entry name" value="CXXC MOTIF CONTAINING ZINC BINDING PROTEIN"/>
    <property type="match status" value="1"/>
</dbReference>
<dbReference type="OrthoDB" id="10248838at2759"/>
<evidence type="ECO:0000256" key="1">
    <source>
        <dbReference type="ARBA" id="ARBA00007818"/>
    </source>
</evidence>
<dbReference type="InterPro" id="IPR008584">
    <property type="entry name" value="CXXC_Zn-binding_euk"/>
</dbReference>
<evidence type="ECO:0000313" key="6">
    <source>
        <dbReference type="Proteomes" id="UP001153076"/>
    </source>
</evidence>
<organism evidence="5 6">
    <name type="scientific">Carnegiea gigantea</name>
    <dbReference type="NCBI Taxonomy" id="171969"/>
    <lineage>
        <taxon>Eukaryota</taxon>
        <taxon>Viridiplantae</taxon>
        <taxon>Streptophyta</taxon>
        <taxon>Embryophyta</taxon>
        <taxon>Tracheophyta</taxon>
        <taxon>Spermatophyta</taxon>
        <taxon>Magnoliopsida</taxon>
        <taxon>eudicotyledons</taxon>
        <taxon>Gunneridae</taxon>
        <taxon>Pentapetalae</taxon>
        <taxon>Caryophyllales</taxon>
        <taxon>Cactineae</taxon>
        <taxon>Cactaceae</taxon>
        <taxon>Cactoideae</taxon>
        <taxon>Echinocereeae</taxon>
        <taxon>Carnegiea</taxon>
    </lineage>
</organism>
<reference evidence="5" key="1">
    <citation type="submission" date="2022-04" db="EMBL/GenBank/DDBJ databases">
        <title>Carnegiea gigantea Genome sequencing and assembly v2.</title>
        <authorList>
            <person name="Copetti D."/>
            <person name="Sanderson M.J."/>
            <person name="Burquez A."/>
            <person name="Wojciechowski M.F."/>
        </authorList>
    </citation>
    <scope>NUCLEOTIDE SEQUENCE</scope>
    <source>
        <strain evidence="5">SGP5-SGP5p</strain>
        <tissue evidence="5">Aerial part</tissue>
    </source>
</reference>
<keyword evidence="2" id="KW-0479">Metal-binding</keyword>
<comment type="caution">
    <text evidence="5">The sequence shown here is derived from an EMBL/GenBank/DDBJ whole genome shotgun (WGS) entry which is preliminary data.</text>
</comment>
<feature type="compositionally biased region" description="Basic and acidic residues" evidence="4">
    <location>
        <begin position="1"/>
        <end position="12"/>
    </location>
</feature>
<gene>
    <name evidence="5" type="ORF">Cgig2_011486</name>
</gene>
<dbReference type="AlphaFoldDB" id="A0A9Q1KS64"/>
<dbReference type="PANTHER" id="PTHR12857">
    <property type="entry name" value="CXXC MOTIF CONTAINING ZINC BINDING PROTEIN"/>
    <property type="match status" value="1"/>
</dbReference>
<evidence type="ECO:0000313" key="5">
    <source>
        <dbReference type="EMBL" id="KAJ8448865.1"/>
    </source>
</evidence>
<dbReference type="EMBL" id="JAKOGI010000027">
    <property type="protein sequence ID" value="KAJ8448865.1"/>
    <property type="molecule type" value="Genomic_DNA"/>
</dbReference>